<evidence type="ECO:0000256" key="20">
    <source>
        <dbReference type="ARBA" id="ARBA00023268"/>
    </source>
</evidence>
<keyword evidence="8" id="KW-0121">Carboxypeptidase</keyword>
<evidence type="ECO:0000256" key="1">
    <source>
        <dbReference type="ARBA" id="ARBA00002624"/>
    </source>
</evidence>
<feature type="region of interest" description="Disordered" evidence="26">
    <location>
        <begin position="929"/>
        <end position="997"/>
    </location>
</feature>
<proteinExistence type="inferred from homology"/>
<feature type="compositionally biased region" description="Low complexity" evidence="26">
    <location>
        <begin position="949"/>
        <end position="960"/>
    </location>
</feature>
<dbReference type="EC" id="3.4.16.4" evidence="6"/>
<evidence type="ECO:0000256" key="6">
    <source>
        <dbReference type="ARBA" id="ARBA00012448"/>
    </source>
</evidence>
<dbReference type="Gene3D" id="1.10.3810.10">
    <property type="entry name" value="Biosynthetic peptidoglycan transglycosylase-like"/>
    <property type="match status" value="1"/>
</dbReference>
<keyword evidence="21" id="KW-0961">Cell wall biogenesis/degradation</keyword>
<dbReference type="SUPFAM" id="SSF53955">
    <property type="entry name" value="Lysozyme-like"/>
    <property type="match status" value="1"/>
</dbReference>
<dbReference type="EC" id="2.4.99.28" evidence="23"/>
<organism evidence="30 31">
    <name type="scientific">Coprococcus hominis</name>
    <name type="common">ex Liu et al. 2022</name>
    <dbReference type="NCBI Taxonomy" id="2763039"/>
    <lineage>
        <taxon>Bacteria</taxon>
        <taxon>Bacillati</taxon>
        <taxon>Bacillota</taxon>
        <taxon>Clostridia</taxon>
        <taxon>Lachnospirales</taxon>
        <taxon>Lachnospiraceae</taxon>
        <taxon>Coprococcus</taxon>
    </lineage>
</organism>
<dbReference type="GO" id="GO:0046677">
    <property type="term" value="P:response to antibiotic"/>
    <property type="evidence" value="ECO:0007669"/>
    <property type="project" value="UniProtKB-KW"/>
</dbReference>
<evidence type="ECO:0000256" key="9">
    <source>
        <dbReference type="ARBA" id="ARBA00022670"/>
    </source>
</evidence>
<evidence type="ECO:0000256" key="23">
    <source>
        <dbReference type="ARBA" id="ARBA00044770"/>
    </source>
</evidence>
<keyword evidence="14" id="KW-0133">Cell shape</keyword>
<keyword evidence="31" id="KW-1185">Reference proteome</keyword>
<dbReference type="GO" id="GO:0008658">
    <property type="term" value="F:penicillin binding"/>
    <property type="evidence" value="ECO:0007669"/>
    <property type="project" value="InterPro"/>
</dbReference>
<dbReference type="Gene3D" id="3.40.710.10">
    <property type="entry name" value="DD-peptidase/beta-lactamase superfamily"/>
    <property type="match status" value="1"/>
</dbReference>
<dbReference type="NCBIfam" id="TIGR02074">
    <property type="entry name" value="PBP_1a_fam"/>
    <property type="match status" value="1"/>
</dbReference>
<evidence type="ECO:0000256" key="15">
    <source>
        <dbReference type="ARBA" id="ARBA00022968"/>
    </source>
</evidence>
<evidence type="ECO:0000256" key="4">
    <source>
        <dbReference type="ARBA" id="ARBA00007090"/>
    </source>
</evidence>
<dbReference type="SUPFAM" id="SSF56601">
    <property type="entry name" value="beta-lactamase/transpeptidase-like"/>
    <property type="match status" value="1"/>
</dbReference>
<feature type="domain" description="Penicillin-binding protein transpeptidase" evidence="28">
    <location>
        <begin position="445"/>
        <end position="727"/>
    </location>
</feature>
<feature type="compositionally biased region" description="Acidic residues" evidence="26">
    <location>
        <begin position="971"/>
        <end position="982"/>
    </location>
</feature>
<feature type="compositionally biased region" description="Polar residues" evidence="26">
    <location>
        <begin position="878"/>
        <end position="892"/>
    </location>
</feature>
<dbReference type="GO" id="GO:0009252">
    <property type="term" value="P:peptidoglycan biosynthetic process"/>
    <property type="evidence" value="ECO:0007669"/>
    <property type="project" value="UniProtKB-UniPathway"/>
</dbReference>
<comment type="similarity">
    <text evidence="4">In the C-terminal section; belongs to the transpeptidase family.</text>
</comment>
<evidence type="ECO:0000256" key="17">
    <source>
        <dbReference type="ARBA" id="ARBA00022989"/>
    </source>
</evidence>
<evidence type="ECO:0000313" key="30">
    <source>
        <dbReference type="EMBL" id="MBC5662858.1"/>
    </source>
</evidence>
<evidence type="ECO:0000256" key="7">
    <source>
        <dbReference type="ARBA" id="ARBA00018638"/>
    </source>
</evidence>
<sequence>MDFSKKGVEKKQKALVSKLPRNKRKLSVSLFKTLLVIFLAIIVLGIGSGFGMLKGILDDTPEVNAKDLIPKGYQTTLYDQDGKELMVLASFDANREYVYYDDIPETLVNSFIAIEDKRFWEHNGIDVQGIMRAFAHGLQSGDFDQGASTLTQQLIKNQIFNVGLDEKTMFDKIERKVQEQYLAVEIEKVLPKKSIAEYYLNTIYLGQGRYGVETAAKYYFNKELKDLSISECAVLAAIPQNPSKFDPIVFPEENAKRRLMVLENMLDQNMISQSDYDTALADDVYSEIEKVSSIKKSSPTKVNSYYIDEVISQLEDDFMAMGYSKSEADSLIYSGGLDVRTCQDTQIQNICDDVLNDEDNYPADSYQLSYALTLVDDNGEQYNYSQNMMVTWFQEEMGQSSFDLIFSSEEDARAAADEYKAHLIETTGYKEQLESYKVTVEPQISFTLMDQETGQVKAIVGGRGEKTEDRSFNRATEATRQPGSTFKVVASFLPALDGCGMSLATVYKDEPYTYTNGGEVRNWYSGYRGPSTIRQAIQNSMNILAVKTITDVTPELAYEYLLKLGFTTLVKERTNSSGGIESDINQSLALGGLTDGITNLEITAAYATIANEGNYIKPIFYTEVYDHDGKLLIDNRTPEESPVISPQNAWLLTSAMHDVVTIGTGTAANLSCGLYTAGKTGTTSSNYDAWFCGYTPYYTASIWIGFDVNTNFAAGSYHKNMWRKIMDAIVEAKGLDTSKTFEMPSGIIRATVCKDTGLLPVEGCSTITDYFAEGTVPTKRCGGNKKVVICNDSHKVATNTCKETTTYYYTEDDDGKIEIIDADFEYDQNILKEKCPLHPEEEKPEDPSDSEDPNKTTEDNKKDSFKITSGVDGAGGSISPSTTVKSGKSTTFYITPDKGYVISDVYVDGSSVGPVSQYKFSKVKGNHTITVKFKKDKTEEPTTEKPTTEEPTTEAPTTEEPPTEPPTTEEPPTEEPTDEPSSDEPSSKENKHKNTEE</sequence>
<evidence type="ECO:0000256" key="25">
    <source>
        <dbReference type="ARBA" id="ARBA00060592"/>
    </source>
</evidence>
<feature type="compositionally biased region" description="Basic and acidic residues" evidence="26">
    <location>
        <begin position="985"/>
        <end position="997"/>
    </location>
</feature>
<comment type="pathway">
    <text evidence="25">Glycan biosynthesis.</text>
</comment>
<keyword evidence="15" id="KW-0735">Signal-anchor</keyword>
<protein>
    <recommendedName>
        <fullName evidence="7">Penicillin-binding protein 1A</fullName>
        <ecNumber evidence="23">2.4.99.28</ecNumber>
        <ecNumber evidence="6">3.4.16.4</ecNumber>
    </recommendedName>
</protein>
<comment type="subcellular location">
    <subcellularLocation>
        <location evidence="2">Cell membrane</location>
        <topology evidence="2">Single-pass type II membrane protein</topology>
    </subcellularLocation>
</comment>
<evidence type="ECO:0000256" key="12">
    <source>
        <dbReference type="ARBA" id="ARBA00022692"/>
    </source>
</evidence>
<evidence type="ECO:0000256" key="5">
    <source>
        <dbReference type="ARBA" id="ARBA00007739"/>
    </source>
</evidence>
<evidence type="ECO:0000256" key="18">
    <source>
        <dbReference type="ARBA" id="ARBA00023136"/>
    </source>
</evidence>
<dbReference type="EMBL" id="JACOOX010000004">
    <property type="protein sequence ID" value="MBC5662858.1"/>
    <property type="molecule type" value="Genomic_DNA"/>
</dbReference>
<evidence type="ECO:0000256" key="8">
    <source>
        <dbReference type="ARBA" id="ARBA00022645"/>
    </source>
</evidence>
<feature type="compositionally biased region" description="Acidic residues" evidence="26">
    <location>
        <begin position="842"/>
        <end position="851"/>
    </location>
</feature>
<comment type="function">
    <text evidence="1">Cell wall formation. Synthesis of cross-linked peptidoglycan from the lipid intermediates. The enzyme has a penicillin-insensitive transglycosylase N-terminal domain (formation of linear glycan strands) and a penicillin-sensitive transpeptidase C-terminal domain (cross-linking of the peptide subunits).</text>
</comment>
<dbReference type="GO" id="GO:0008360">
    <property type="term" value="P:regulation of cell shape"/>
    <property type="evidence" value="ECO:0007669"/>
    <property type="project" value="UniProtKB-KW"/>
</dbReference>
<name>A0A8I0DS82_9FIRM</name>
<accession>A0A8I0DS82</accession>
<evidence type="ECO:0000313" key="31">
    <source>
        <dbReference type="Proteomes" id="UP000615234"/>
    </source>
</evidence>
<dbReference type="InterPro" id="IPR012338">
    <property type="entry name" value="Beta-lactam/transpept-like"/>
</dbReference>
<evidence type="ECO:0000259" key="29">
    <source>
        <dbReference type="Pfam" id="PF00912"/>
    </source>
</evidence>
<keyword evidence="11" id="KW-0808">Transferase</keyword>
<keyword evidence="12 27" id="KW-0812">Transmembrane</keyword>
<evidence type="ECO:0000256" key="26">
    <source>
        <dbReference type="SAM" id="MobiDB-lite"/>
    </source>
</evidence>
<dbReference type="InterPro" id="IPR023346">
    <property type="entry name" value="Lysozyme-like_dom_sf"/>
</dbReference>
<evidence type="ECO:0000256" key="11">
    <source>
        <dbReference type="ARBA" id="ARBA00022679"/>
    </source>
</evidence>
<evidence type="ECO:0000256" key="22">
    <source>
        <dbReference type="ARBA" id="ARBA00034000"/>
    </source>
</evidence>
<evidence type="ECO:0000256" key="24">
    <source>
        <dbReference type="ARBA" id="ARBA00049902"/>
    </source>
</evidence>
<feature type="region of interest" description="Disordered" evidence="26">
    <location>
        <begin position="837"/>
        <end position="892"/>
    </location>
</feature>
<dbReference type="RefSeq" id="WP_118484335.1">
    <property type="nucleotide sequence ID" value="NZ_JACOOX010000004.1"/>
</dbReference>
<dbReference type="GO" id="GO:0008955">
    <property type="term" value="F:peptidoglycan glycosyltransferase activity"/>
    <property type="evidence" value="ECO:0007669"/>
    <property type="project" value="UniProtKB-EC"/>
</dbReference>
<feature type="compositionally biased region" description="Basic and acidic residues" evidence="26">
    <location>
        <begin position="936"/>
        <end position="948"/>
    </location>
</feature>
<dbReference type="GO" id="GO:0006508">
    <property type="term" value="P:proteolysis"/>
    <property type="evidence" value="ECO:0007669"/>
    <property type="project" value="UniProtKB-KW"/>
</dbReference>
<dbReference type="GO" id="GO:0005886">
    <property type="term" value="C:plasma membrane"/>
    <property type="evidence" value="ECO:0007669"/>
    <property type="project" value="UniProtKB-SubCell"/>
</dbReference>
<dbReference type="Pfam" id="PF00912">
    <property type="entry name" value="Transgly"/>
    <property type="match status" value="1"/>
</dbReference>
<gene>
    <name evidence="30" type="ORF">H8S09_08125</name>
</gene>
<keyword evidence="16" id="KW-0573">Peptidoglycan synthesis</keyword>
<evidence type="ECO:0000256" key="13">
    <source>
        <dbReference type="ARBA" id="ARBA00022801"/>
    </source>
</evidence>
<dbReference type="InterPro" id="IPR050396">
    <property type="entry name" value="Glycosyltr_51/Transpeptidase"/>
</dbReference>
<keyword evidence="10" id="KW-0328">Glycosyltransferase</keyword>
<evidence type="ECO:0000256" key="21">
    <source>
        <dbReference type="ARBA" id="ARBA00023316"/>
    </source>
</evidence>
<evidence type="ECO:0000259" key="28">
    <source>
        <dbReference type="Pfam" id="PF00905"/>
    </source>
</evidence>
<comment type="caution">
    <text evidence="30">The sequence shown here is derived from an EMBL/GenBank/DDBJ whole genome shotgun (WGS) entry which is preliminary data.</text>
</comment>
<evidence type="ECO:0000256" key="27">
    <source>
        <dbReference type="SAM" id="Phobius"/>
    </source>
</evidence>
<dbReference type="Pfam" id="PF00905">
    <property type="entry name" value="Transpeptidase"/>
    <property type="match status" value="1"/>
</dbReference>
<evidence type="ECO:0000256" key="16">
    <source>
        <dbReference type="ARBA" id="ARBA00022984"/>
    </source>
</evidence>
<dbReference type="InterPro" id="IPR001460">
    <property type="entry name" value="PCN-bd_Tpept"/>
</dbReference>
<dbReference type="InterPro" id="IPR001264">
    <property type="entry name" value="Glyco_trans_51"/>
</dbReference>
<dbReference type="UniPathway" id="UPA00219"/>
<dbReference type="Proteomes" id="UP000615234">
    <property type="component" value="Unassembled WGS sequence"/>
</dbReference>
<keyword evidence="18 27" id="KW-0472">Membrane</keyword>
<dbReference type="GO" id="GO:0009002">
    <property type="term" value="F:serine-type D-Ala-D-Ala carboxypeptidase activity"/>
    <property type="evidence" value="ECO:0007669"/>
    <property type="project" value="UniProtKB-EC"/>
</dbReference>
<evidence type="ECO:0000256" key="3">
    <source>
        <dbReference type="ARBA" id="ARBA00004752"/>
    </source>
</evidence>
<evidence type="ECO:0000256" key="10">
    <source>
        <dbReference type="ARBA" id="ARBA00022676"/>
    </source>
</evidence>
<comment type="pathway">
    <text evidence="3">Cell wall biogenesis; peptidoglycan biosynthesis.</text>
</comment>
<evidence type="ECO:0000256" key="19">
    <source>
        <dbReference type="ARBA" id="ARBA00023251"/>
    </source>
</evidence>
<dbReference type="PANTHER" id="PTHR32282:SF33">
    <property type="entry name" value="PEPTIDOGLYCAN GLYCOSYLTRANSFERASE"/>
    <property type="match status" value="1"/>
</dbReference>
<dbReference type="FunFam" id="1.10.3810.10:FF:000001">
    <property type="entry name" value="Penicillin-binding protein 1A"/>
    <property type="match status" value="1"/>
</dbReference>
<feature type="transmembrane region" description="Helical" evidence="27">
    <location>
        <begin position="30"/>
        <end position="53"/>
    </location>
</feature>
<keyword evidence="17 27" id="KW-1133">Transmembrane helix</keyword>
<dbReference type="PANTHER" id="PTHR32282">
    <property type="entry name" value="BINDING PROTEIN TRANSPEPTIDASE, PUTATIVE-RELATED"/>
    <property type="match status" value="1"/>
</dbReference>
<reference evidence="30 31" key="1">
    <citation type="submission" date="2020-08" db="EMBL/GenBank/DDBJ databases">
        <title>Genome public.</title>
        <authorList>
            <person name="Liu C."/>
            <person name="Sun Q."/>
        </authorList>
    </citation>
    <scope>NUCLEOTIDE SEQUENCE [LARGE SCALE GENOMIC DNA]</scope>
    <source>
        <strain evidence="30 31">NSJ-10</strain>
    </source>
</reference>
<keyword evidence="19" id="KW-0046">Antibiotic resistance</keyword>
<keyword evidence="20" id="KW-0511">Multifunctional enzyme</keyword>
<feature type="domain" description="Glycosyl transferase family 51" evidence="29">
    <location>
        <begin position="90"/>
        <end position="265"/>
    </location>
</feature>
<dbReference type="GO" id="GO:0071555">
    <property type="term" value="P:cell wall organization"/>
    <property type="evidence" value="ECO:0007669"/>
    <property type="project" value="UniProtKB-KW"/>
</dbReference>
<comment type="catalytic activity">
    <reaction evidence="22">
        <text>Preferential cleavage: (Ac)2-L-Lys-D-Ala-|-D-Ala. Also transpeptidation of peptidyl-alanyl moieties that are N-acyl substituents of D-alanine.</text>
        <dbReference type="EC" id="3.4.16.4"/>
    </reaction>
</comment>
<keyword evidence="13" id="KW-0378">Hydrolase</keyword>
<keyword evidence="9" id="KW-0645">Protease</keyword>
<dbReference type="AlphaFoldDB" id="A0A8I0DS82"/>
<comment type="similarity">
    <text evidence="5">In the N-terminal section; belongs to the glycosyltransferase 51 family.</text>
</comment>
<feature type="compositionally biased region" description="Basic and acidic residues" evidence="26">
    <location>
        <begin position="852"/>
        <end position="865"/>
    </location>
</feature>
<evidence type="ECO:0000256" key="2">
    <source>
        <dbReference type="ARBA" id="ARBA00004401"/>
    </source>
</evidence>
<evidence type="ECO:0000256" key="14">
    <source>
        <dbReference type="ARBA" id="ARBA00022960"/>
    </source>
</evidence>
<comment type="catalytic activity">
    <reaction evidence="24">
        <text>[GlcNAc-(1-&gt;4)-Mur2Ac(oyl-L-Ala-gamma-D-Glu-L-Lys-D-Ala-D-Ala)](n)-di-trans,octa-cis-undecaprenyl diphosphate + beta-D-GlcNAc-(1-&gt;4)-Mur2Ac(oyl-L-Ala-gamma-D-Glu-L-Lys-D-Ala-D-Ala)-di-trans,octa-cis-undecaprenyl diphosphate = [GlcNAc-(1-&gt;4)-Mur2Ac(oyl-L-Ala-gamma-D-Glu-L-Lys-D-Ala-D-Ala)](n+1)-di-trans,octa-cis-undecaprenyl diphosphate + di-trans,octa-cis-undecaprenyl diphosphate + H(+)</text>
        <dbReference type="Rhea" id="RHEA:23708"/>
        <dbReference type="Rhea" id="RHEA-COMP:9602"/>
        <dbReference type="Rhea" id="RHEA-COMP:9603"/>
        <dbReference type="ChEBI" id="CHEBI:15378"/>
        <dbReference type="ChEBI" id="CHEBI:58405"/>
        <dbReference type="ChEBI" id="CHEBI:60033"/>
        <dbReference type="ChEBI" id="CHEBI:78435"/>
        <dbReference type="EC" id="2.4.99.28"/>
    </reaction>
</comment>
<dbReference type="InterPro" id="IPR036950">
    <property type="entry name" value="PBP_transglycosylase"/>
</dbReference>